<feature type="domain" description="Protein kinase" evidence="2">
    <location>
        <begin position="526"/>
        <end position="859"/>
    </location>
</feature>
<dbReference type="GO" id="GO:0004674">
    <property type="term" value="F:protein serine/threonine kinase activity"/>
    <property type="evidence" value="ECO:0007669"/>
    <property type="project" value="TreeGrafter"/>
</dbReference>
<feature type="non-terminal residue" evidence="3">
    <location>
        <position position="859"/>
    </location>
</feature>
<feature type="region of interest" description="Disordered" evidence="1">
    <location>
        <begin position="714"/>
        <end position="747"/>
    </location>
</feature>
<dbReference type="AlphaFoldDB" id="A0A9P6WNA9"/>
<dbReference type="Gene3D" id="1.10.510.10">
    <property type="entry name" value="Transferase(Phosphotransferase) domain 1"/>
    <property type="match status" value="2"/>
</dbReference>
<dbReference type="InterPro" id="IPR011009">
    <property type="entry name" value="Kinase-like_dom_sf"/>
</dbReference>
<accession>A0A9P6WNA9</accession>
<dbReference type="GO" id="GO:0005524">
    <property type="term" value="F:ATP binding"/>
    <property type="evidence" value="ECO:0007669"/>
    <property type="project" value="InterPro"/>
</dbReference>
<dbReference type="PROSITE" id="PS00108">
    <property type="entry name" value="PROTEIN_KINASE_ST"/>
    <property type="match status" value="1"/>
</dbReference>
<dbReference type="GO" id="GO:0005634">
    <property type="term" value="C:nucleus"/>
    <property type="evidence" value="ECO:0007669"/>
    <property type="project" value="TreeGrafter"/>
</dbReference>
<dbReference type="EMBL" id="PUHW01000039">
    <property type="protein sequence ID" value="KAG0690252.1"/>
    <property type="molecule type" value="Genomic_DNA"/>
</dbReference>
<dbReference type="Pfam" id="PF00069">
    <property type="entry name" value="Pkinase"/>
    <property type="match status" value="2"/>
</dbReference>
<reference evidence="3" key="1">
    <citation type="submission" date="2020-11" db="EMBL/GenBank/DDBJ databases">
        <title>Kefir isolates.</title>
        <authorList>
            <person name="Marcisauskas S."/>
            <person name="Kim Y."/>
            <person name="Blasche S."/>
        </authorList>
    </citation>
    <scope>NUCLEOTIDE SEQUENCE</scope>
    <source>
        <strain evidence="3">Olga-1</strain>
    </source>
</reference>
<sequence length="859" mass="95282">PNENPDGFVAADVDAAVVDPNEKPVGFAANGVDPAAAVGAAAPPVENGEFAVVVVAAGVPPNKPAGLEADEVELSENVVGAPVADVAAGVDALPKRDVFGAVELPAFKENEVGAAGVAEGVEPAPKENGFAPVAGVDVFALPKFKPLEIPVEAAGLLPKLKPVVGAVDPPGVEFEVPKPPKAGLFAVLVEFPNKEPDCCVELVLDAPKLKVPPVLLLLLLFPPTIDLETKQYSLPTLVGGHPQDLRGLNTIDNEEQIPEIDFRDALAKFEIDTNDDGIDDGNTNLMHNSLRKAYSENELSKYDDQSGRRKSQCEPKNDILNWEPQYNHNHKKIILPNKEKFFDGIFDEYIPNFNTFNLSKFGIDENVLADSDSDDDVIVQEKKRHHSEEVGKYTELLTPLTETKPIEIKQNQYIKRNNDSFEVSDESFRIAASPERSGDREVLSSIPKNFSSLSFSYRRKMLTDLLPDSLKNDTDYKNHIAKIIRKNSASASSLSSPVSNIFALKRKPKQIDPDTNEMGSILLNKWRLGRIFNNGGFGIIRECFNVDDVDDIKAVKVIPIKHSLTCLQNFQSEIIMWSKLKNQYVVPLYDVKITCDYIFLFMPLYDEGSLFDRVKFWESNKIELVERYDTIISYLKCITKALTFLHENSIHHGDIKLENFVLENNIPLLCDFGMTDNDKDCESNTSSNCDIKIMEEIQSVCSLLANDIPVDKMLNTSPSDENGRPGSSKDESTPMDKLSSNIPNSDDIEKEHHINIGSLPYAAPELLQPCPTPVDRRADIWALGIMAYTLVILKLPFWHIYEPRLKLSILDGNWQNTEWVSALQGHPELSILDKLLKGCLVVKDSRFTISDVSNLLNVK</sequence>
<dbReference type="PANTHER" id="PTHR44167:SF30">
    <property type="entry name" value="PHOSPHORYLASE KINASE"/>
    <property type="match status" value="1"/>
</dbReference>
<dbReference type="PANTHER" id="PTHR44167">
    <property type="entry name" value="OVARIAN-SPECIFIC SERINE/THREONINE-PROTEIN KINASE LOK-RELATED"/>
    <property type="match status" value="1"/>
</dbReference>
<gene>
    <name evidence="3" type="ORF">C6P40_003448</name>
</gene>
<dbReference type="CDD" id="cd00180">
    <property type="entry name" value="PKc"/>
    <property type="match status" value="1"/>
</dbReference>
<dbReference type="SMART" id="SM00220">
    <property type="entry name" value="S_TKc"/>
    <property type="match status" value="1"/>
</dbReference>
<evidence type="ECO:0000256" key="1">
    <source>
        <dbReference type="SAM" id="MobiDB-lite"/>
    </source>
</evidence>
<name>A0A9P6WNA9_9ASCO</name>
<organism evidence="3 4">
    <name type="scientific">Pichia californica</name>
    <dbReference type="NCBI Taxonomy" id="460514"/>
    <lineage>
        <taxon>Eukaryota</taxon>
        <taxon>Fungi</taxon>
        <taxon>Dikarya</taxon>
        <taxon>Ascomycota</taxon>
        <taxon>Saccharomycotina</taxon>
        <taxon>Pichiomycetes</taxon>
        <taxon>Pichiales</taxon>
        <taxon>Pichiaceae</taxon>
        <taxon>Pichia</taxon>
    </lineage>
</organism>
<proteinExistence type="predicted"/>
<protein>
    <recommendedName>
        <fullName evidence="2">Protein kinase domain-containing protein</fullName>
    </recommendedName>
</protein>
<evidence type="ECO:0000259" key="2">
    <source>
        <dbReference type="PROSITE" id="PS50011"/>
    </source>
</evidence>
<evidence type="ECO:0000313" key="3">
    <source>
        <dbReference type="EMBL" id="KAG0690252.1"/>
    </source>
</evidence>
<dbReference type="InterPro" id="IPR000719">
    <property type="entry name" value="Prot_kinase_dom"/>
</dbReference>
<dbReference type="GO" id="GO:0044773">
    <property type="term" value="P:mitotic DNA damage checkpoint signaling"/>
    <property type="evidence" value="ECO:0007669"/>
    <property type="project" value="TreeGrafter"/>
</dbReference>
<dbReference type="PROSITE" id="PS50011">
    <property type="entry name" value="PROTEIN_KINASE_DOM"/>
    <property type="match status" value="1"/>
</dbReference>
<keyword evidence="4" id="KW-1185">Reference proteome</keyword>
<evidence type="ECO:0000313" key="4">
    <source>
        <dbReference type="Proteomes" id="UP000697127"/>
    </source>
</evidence>
<dbReference type="InterPro" id="IPR008271">
    <property type="entry name" value="Ser/Thr_kinase_AS"/>
</dbReference>
<feature type="compositionally biased region" description="Basic and acidic residues" evidence="1">
    <location>
        <begin position="721"/>
        <end position="734"/>
    </location>
</feature>
<dbReference type="SUPFAM" id="SSF56112">
    <property type="entry name" value="Protein kinase-like (PK-like)"/>
    <property type="match status" value="1"/>
</dbReference>
<comment type="caution">
    <text evidence="3">The sequence shown here is derived from an EMBL/GenBank/DDBJ whole genome shotgun (WGS) entry which is preliminary data.</text>
</comment>
<dbReference type="Proteomes" id="UP000697127">
    <property type="component" value="Unassembled WGS sequence"/>
</dbReference>